<organism evidence="1 2">
    <name type="scientific">Rubritalea spongiae</name>
    <dbReference type="NCBI Taxonomy" id="430797"/>
    <lineage>
        <taxon>Bacteria</taxon>
        <taxon>Pseudomonadati</taxon>
        <taxon>Verrucomicrobiota</taxon>
        <taxon>Verrucomicrobiia</taxon>
        <taxon>Verrucomicrobiales</taxon>
        <taxon>Rubritaleaceae</taxon>
        <taxon>Rubritalea</taxon>
    </lineage>
</organism>
<name>A0ABW5DWX6_9BACT</name>
<dbReference type="RefSeq" id="WP_377092500.1">
    <property type="nucleotide sequence ID" value="NZ_JBHSJM010000001.1"/>
</dbReference>
<comment type="caution">
    <text evidence="1">The sequence shown here is derived from an EMBL/GenBank/DDBJ whole genome shotgun (WGS) entry which is preliminary data.</text>
</comment>
<accession>A0ABW5DWX6</accession>
<protein>
    <submittedName>
        <fullName evidence="1">Uncharacterized protein</fullName>
    </submittedName>
</protein>
<reference evidence="2" key="1">
    <citation type="journal article" date="2019" name="Int. J. Syst. Evol. Microbiol.">
        <title>The Global Catalogue of Microorganisms (GCM) 10K type strain sequencing project: providing services to taxonomists for standard genome sequencing and annotation.</title>
        <authorList>
            <consortium name="The Broad Institute Genomics Platform"/>
            <consortium name="The Broad Institute Genome Sequencing Center for Infectious Disease"/>
            <person name="Wu L."/>
            <person name="Ma J."/>
        </authorList>
    </citation>
    <scope>NUCLEOTIDE SEQUENCE [LARGE SCALE GENOMIC DNA]</scope>
    <source>
        <strain evidence="2">JCM 16545</strain>
    </source>
</reference>
<proteinExistence type="predicted"/>
<sequence>MEIVKRTSQDYTDIEEILGENPDATQLEMLAGIDCDAEDIEAQRQAGEEDPMAAIELIAQWNPDTKEGILDWYFARESTIDDDEPAIEHGGPLFAFRFTSDEPDLEMLIEKAVPALSEAVEWAEFTLDEEE</sequence>
<evidence type="ECO:0000313" key="1">
    <source>
        <dbReference type="EMBL" id="MFD2274847.1"/>
    </source>
</evidence>
<gene>
    <name evidence="1" type="ORF">ACFSQZ_00035</name>
</gene>
<keyword evidence="2" id="KW-1185">Reference proteome</keyword>
<evidence type="ECO:0000313" key="2">
    <source>
        <dbReference type="Proteomes" id="UP001597297"/>
    </source>
</evidence>
<dbReference type="Proteomes" id="UP001597297">
    <property type="component" value="Unassembled WGS sequence"/>
</dbReference>
<dbReference type="EMBL" id="JBHUJC010000001">
    <property type="protein sequence ID" value="MFD2274847.1"/>
    <property type="molecule type" value="Genomic_DNA"/>
</dbReference>